<dbReference type="GO" id="GO:0008914">
    <property type="term" value="F:leucyl-tRNA--protein transferase activity"/>
    <property type="evidence" value="ECO:0007669"/>
    <property type="project" value="UniProtKB-UniRule"/>
</dbReference>
<dbReference type="NCBIfam" id="TIGR00667">
    <property type="entry name" value="aat"/>
    <property type="match status" value="1"/>
</dbReference>
<comment type="similarity">
    <text evidence="4">Belongs to the L/F-transferase family.</text>
</comment>
<dbReference type="PANTHER" id="PTHR30098:SF2">
    <property type="entry name" value="LEUCYL_PHENYLALANYL-TRNA--PROTEIN TRANSFERASE"/>
    <property type="match status" value="1"/>
</dbReference>
<evidence type="ECO:0000256" key="4">
    <source>
        <dbReference type="HAMAP-Rule" id="MF_00688"/>
    </source>
</evidence>
<evidence type="ECO:0000256" key="1">
    <source>
        <dbReference type="ARBA" id="ARBA00022490"/>
    </source>
</evidence>
<evidence type="ECO:0000256" key="3">
    <source>
        <dbReference type="ARBA" id="ARBA00023315"/>
    </source>
</evidence>
<organism evidence="5 6">
    <name type="scientific">Oxalobacter vibrioformis</name>
    <dbReference type="NCBI Taxonomy" id="933080"/>
    <lineage>
        <taxon>Bacteria</taxon>
        <taxon>Pseudomonadati</taxon>
        <taxon>Pseudomonadota</taxon>
        <taxon>Betaproteobacteria</taxon>
        <taxon>Burkholderiales</taxon>
        <taxon>Oxalobacteraceae</taxon>
        <taxon>Oxalobacter</taxon>
    </lineage>
</organism>
<comment type="catalytic activity">
    <reaction evidence="4">
        <text>N-terminal L-arginyl-[protein] + L-leucyl-tRNA(Leu) = N-terminal L-leucyl-L-arginyl-[protein] + tRNA(Leu) + H(+)</text>
        <dbReference type="Rhea" id="RHEA:50416"/>
        <dbReference type="Rhea" id="RHEA-COMP:9613"/>
        <dbReference type="Rhea" id="RHEA-COMP:9622"/>
        <dbReference type="Rhea" id="RHEA-COMP:12672"/>
        <dbReference type="Rhea" id="RHEA-COMP:12673"/>
        <dbReference type="ChEBI" id="CHEBI:15378"/>
        <dbReference type="ChEBI" id="CHEBI:64719"/>
        <dbReference type="ChEBI" id="CHEBI:78442"/>
        <dbReference type="ChEBI" id="CHEBI:78494"/>
        <dbReference type="ChEBI" id="CHEBI:133044"/>
        <dbReference type="EC" id="2.3.2.6"/>
    </reaction>
</comment>
<dbReference type="InterPro" id="IPR004616">
    <property type="entry name" value="Leu/Phe-tRNA_Trfase"/>
</dbReference>
<evidence type="ECO:0000256" key="2">
    <source>
        <dbReference type="ARBA" id="ARBA00022679"/>
    </source>
</evidence>
<dbReference type="EMBL" id="CP098242">
    <property type="protein sequence ID" value="WAW11294.1"/>
    <property type="molecule type" value="Genomic_DNA"/>
</dbReference>
<comment type="function">
    <text evidence="4">Functions in the N-end rule pathway of protein degradation where it conjugates Leu, Phe and, less efficiently, Met from aminoacyl-tRNAs to the N-termini of proteins containing an N-terminal arginine or lysine.</text>
</comment>
<evidence type="ECO:0000313" key="5">
    <source>
        <dbReference type="EMBL" id="WAW11294.1"/>
    </source>
</evidence>
<dbReference type="InterPro" id="IPR042203">
    <property type="entry name" value="Leu/Phe-tRNA_Trfase_C"/>
</dbReference>
<keyword evidence="2 4" id="KW-0808">Transferase</keyword>
<dbReference type="EC" id="2.3.2.6" evidence="4"/>
<evidence type="ECO:0000313" key="6">
    <source>
        <dbReference type="Proteomes" id="UP001156215"/>
    </source>
</evidence>
<dbReference type="PANTHER" id="PTHR30098">
    <property type="entry name" value="LEUCYL/PHENYLALANYL-TRNA--PROTEIN TRANSFERASE"/>
    <property type="match status" value="1"/>
</dbReference>
<dbReference type="SUPFAM" id="SSF55729">
    <property type="entry name" value="Acyl-CoA N-acyltransferases (Nat)"/>
    <property type="match status" value="1"/>
</dbReference>
<protein>
    <recommendedName>
        <fullName evidence="4">Leucyl/phenylalanyl-tRNA--protein transferase</fullName>
        <ecNumber evidence="4">2.3.2.6</ecNumber>
    </recommendedName>
    <alternativeName>
        <fullName evidence="4">L/F-transferase</fullName>
    </alternativeName>
    <alternativeName>
        <fullName evidence="4">Leucyltransferase</fullName>
    </alternativeName>
    <alternativeName>
        <fullName evidence="4">Phenyalanyltransferase</fullName>
    </alternativeName>
</protein>
<dbReference type="Pfam" id="PF03588">
    <property type="entry name" value="Leu_Phe_trans"/>
    <property type="match status" value="1"/>
</dbReference>
<keyword evidence="1 4" id="KW-0963">Cytoplasm</keyword>
<dbReference type="HAMAP" id="MF_00688">
    <property type="entry name" value="Leu_Phe_trans"/>
    <property type="match status" value="1"/>
</dbReference>
<dbReference type="Gene3D" id="3.40.630.70">
    <property type="entry name" value="Leucyl/phenylalanyl-tRNA-protein transferase, C-terminal domain"/>
    <property type="match status" value="1"/>
</dbReference>
<accession>A0A9E9P3S6</accession>
<dbReference type="InterPro" id="IPR042221">
    <property type="entry name" value="Leu/Phe-tRNA_Trfase_N"/>
</dbReference>
<keyword evidence="6" id="KW-1185">Reference proteome</keyword>
<keyword evidence="3 4" id="KW-0012">Acyltransferase</keyword>
<reference evidence="5" key="1">
    <citation type="journal article" date="2022" name="Front. Microbiol.">
        <title>New perspectives on an old grouping: The genomic and phenotypic variability of Oxalobacter formigenes and the implications for calcium oxalate stone prevention.</title>
        <authorList>
            <person name="Chmiel J.A."/>
            <person name="Carr C."/>
            <person name="Stuivenberg G.A."/>
            <person name="Venema R."/>
            <person name="Chanyi R.M."/>
            <person name="Al K.F."/>
            <person name="Giguere D."/>
            <person name="Say H."/>
            <person name="Akouris P.P."/>
            <person name="Dominguez Romero S.A."/>
            <person name="Kwong A."/>
            <person name="Tai V."/>
            <person name="Koval S.F."/>
            <person name="Razvi H."/>
            <person name="Bjazevic J."/>
            <person name="Burton J.P."/>
        </authorList>
    </citation>
    <scope>NUCLEOTIDE SEQUENCE</scope>
    <source>
        <strain evidence="5">WoOx3</strain>
    </source>
</reference>
<dbReference type="Gene3D" id="3.30.70.3550">
    <property type="entry name" value="Leucyl/phenylalanyl-tRNA-protein transferase, N-terminal domain"/>
    <property type="match status" value="1"/>
</dbReference>
<sequence>MIPWLEPNDPFPDASLALPESSGANGLLAASATIWPERLIEAYRNGIFPWFSAGQPVLWWSPNPRMVLRTDSLSVSRSLKKKLNQVRKSMLSGGQWQIRFDSAFEKVMRACAAPRKGDPGTWISEEMIENYVRLHDTGYAHSVELWQEGKLVGGAYGVSIGKMFYGESMFSRVSDASKIALAWLVQFLHQNGVRLIDCQQETAHLASLGATAISREAFSAHLAGVIDLAPVAKWIPPVIESF</sequence>
<dbReference type="Proteomes" id="UP001156215">
    <property type="component" value="Chromosome"/>
</dbReference>
<gene>
    <name evidence="4 5" type="primary">aat</name>
    <name evidence="5" type="ORF">NB640_04765</name>
</gene>
<comment type="subcellular location">
    <subcellularLocation>
        <location evidence="4">Cytoplasm</location>
    </subcellularLocation>
</comment>
<name>A0A9E9P3S6_9BURK</name>
<dbReference type="RefSeq" id="WP_269310395.1">
    <property type="nucleotide sequence ID" value="NZ_CP098242.1"/>
</dbReference>
<proteinExistence type="inferred from homology"/>
<dbReference type="GO" id="GO:0005737">
    <property type="term" value="C:cytoplasm"/>
    <property type="evidence" value="ECO:0007669"/>
    <property type="project" value="UniProtKB-SubCell"/>
</dbReference>
<dbReference type="KEGG" id="ovb:NB640_04765"/>
<comment type="catalytic activity">
    <reaction evidence="4">
        <text>L-phenylalanyl-tRNA(Phe) + an N-terminal L-alpha-aminoacyl-[protein] = an N-terminal L-phenylalanyl-L-alpha-aminoacyl-[protein] + tRNA(Phe)</text>
        <dbReference type="Rhea" id="RHEA:43632"/>
        <dbReference type="Rhea" id="RHEA-COMP:9668"/>
        <dbReference type="Rhea" id="RHEA-COMP:9699"/>
        <dbReference type="Rhea" id="RHEA-COMP:10636"/>
        <dbReference type="Rhea" id="RHEA-COMP:10637"/>
        <dbReference type="ChEBI" id="CHEBI:78442"/>
        <dbReference type="ChEBI" id="CHEBI:78531"/>
        <dbReference type="ChEBI" id="CHEBI:78597"/>
        <dbReference type="ChEBI" id="CHEBI:83561"/>
        <dbReference type="EC" id="2.3.2.6"/>
    </reaction>
</comment>
<dbReference type="GO" id="GO:0030163">
    <property type="term" value="P:protein catabolic process"/>
    <property type="evidence" value="ECO:0007669"/>
    <property type="project" value="UniProtKB-UniRule"/>
</dbReference>
<dbReference type="AlphaFoldDB" id="A0A9E9P3S6"/>
<comment type="catalytic activity">
    <reaction evidence="4">
        <text>N-terminal L-lysyl-[protein] + L-leucyl-tRNA(Leu) = N-terminal L-leucyl-L-lysyl-[protein] + tRNA(Leu) + H(+)</text>
        <dbReference type="Rhea" id="RHEA:12340"/>
        <dbReference type="Rhea" id="RHEA-COMP:9613"/>
        <dbReference type="Rhea" id="RHEA-COMP:9622"/>
        <dbReference type="Rhea" id="RHEA-COMP:12670"/>
        <dbReference type="Rhea" id="RHEA-COMP:12671"/>
        <dbReference type="ChEBI" id="CHEBI:15378"/>
        <dbReference type="ChEBI" id="CHEBI:65249"/>
        <dbReference type="ChEBI" id="CHEBI:78442"/>
        <dbReference type="ChEBI" id="CHEBI:78494"/>
        <dbReference type="ChEBI" id="CHEBI:133043"/>
        <dbReference type="EC" id="2.3.2.6"/>
    </reaction>
</comment>
<dbReference type="InterPro" id="IPR016181">
    <property type="entry name" value="Acyl_CoA_acyltransferase"/>
</dbReference>